<name>A0A834Z202_TETSI</name>
<dbReference type="Pfam" id="PF08268">
    <property type="entry name" value="FBA_3"/>
    <property type="match status" value="1"/>
</dbReference>
<proteinExistence type="predicted"/>
<keyword evidence="3" id="KW-1185">Reference proteome</keyword>
<dbReference type="InterPro" id="IPR013187">
    <property type="entry name" value="F-box-assoc_dom_typ3"/>
</dbReference>
<sequence>MGGDGRQRGRKEEGFYIPEDVMVSILGRLPVKSLLRFKCVCKLWLSLISNPNFVESHLSYQNNKDPQILVATPTDHHRKIVIDSIVLRGDATEITHKLTVHDIPLDSFEMLLSCNGIVCFYGVIYIHVCNPSTREFRTLPPATPRIRLFQDRSINYLEQVGLGQDQVTKEYKVVRLFKREEYNGSRNLFMEGEVFTLGKERPGLWRGIGATPFQSAVVPPCFANGALHWLTHENFPTEKSKVISFDLHDEKFRLLPHPSCCSNPSKTWASRFLLILRGCLCLGDRIADSQLDIWTLRDYHSPNSMWVKEYEINLETNKIDGYGPYMYPPIYPIAVHMNGNFCLTLEGERLYYYDLRSNSFRNVDYRRPSQLIYDPWSNSFCNVNYSNHSELICYIDASYHQSTVTMSVDFIPTEYVDSLVSLFGRRYPTC</sequence>
<dbReference type="PANTHER" id="PTHR31672">
    <property type="entry name" value="BNACNNG10540D PROTEIN"/>
    <property type="match status" value="1"/>
</dbReference>
<dbReference type="Gene3D" id="1.20.1280.50">
    <property type="match status" value="1"/>
</dbReference>
<comment type="caution">
    <text evidence="2">The sequence shown here is derived from an EMBL/GenBank/DDBJ whole genome shotgun (WGS) entry which is preliminary data.</text>
</comment>
<dbReference type="SMART" id="SM00256">
    <property type="entry name" value="FBOX"/>
    <property type="match status" value="1"/>
</dbReference>
<dbReference type="OMA" id="ITHTIEC"/>
<reference evidence="2 3" key="1">
    <citation type="submission" date="2020-04" db="EMBL/GenBank/DDBJ databases">
        <title>Plant Genome Project.</title>
        <authorList>
            <person name="Zhang R.-G."/>
        </authorList>
    </citation>
    <scope>NUCLEOTIDE SEQUENCE [LARGE SCALE GENOMIC DNA]</scope>
    <source>
        <strain evidence="2">YNK0</strain>
        <tissue evidence="2">Leaf</tissue>
    </source>
</reference>
<dbReference type="InterPro" id="IPR036047">
    <property type="entry name" value="F-box-like_dom_sf"/>
</dbReference>
<feature type="domain" description="F-box" evidence="1">
    <location>
        <begin position="11"/>
        <end position="63"/>
    </location>
</feature>
<dbReference type="SUPFAM" id="SSF81383">
    <property type="entry name" value="F-box domain"/>
    <property type="match status" value="1"/>
</dbReference>
<dbReference type="InterPro" id="IPR017451">
    <property type="entry name" value="F-box-assoc_interact_dom"/>
</dbReference>
<dbReference type="CDD" id="cd22157">
    <property type="entry name" value="F-box_AtFBW1-like"/>
    <property type="match status" value="1"/>
</dbReference>
<accession>A0A834Z202</accession>
<dbReference type="InterPro" id="IPR050796">
    <property type="entry name" value="SCF_F-box_component"/>
</dbReference>
<dbReference type="NCBIfam" id="TIGR01640">
    <property type="entry name" value="F_box_assoc_1"/>
    <property type="match status" value="1"/>
</dbReference>
<dbReference type="InterPro" id="IPR001810">
    <property type="entry name" value="F-box_dom"/>
</dbReference>
<evidence type="ECO:0000259" key="1">
    <source>
        <dbReference type="PROSITE" id="PS50181"/>
    </source>
</evidence>
<evidence type="ECO:0000313" key="2">
    <source>
        <dbReference type="EMBL" id="KAF8396668.1"/>
    </source>
</evidence>
<protein>
    <recommendedName>
        <fullName evidence="1">F-box domain-containing protein</fullName>
    </recommendedName>
</protein>
<dbReference type="OrthoDB" id="1939031at2759"/>
<dbReference type="Pfam" id="PF00646">
    <property type="entry name" value="F-box"/>
    <property type="match status" value="1"/>
</dbReference>
<dbReference type="PANTHER" id="PTHR31672:SF13">
    <property type="entry name" value="F-BOX PROTEIN CPR30-LIKE"/>
    <property type="match status" value="1"/>
</dbReference>
<organism evidence="2 3">
    <name type="scientific">Tetracentron sinense</name>
    <name type="common">Spur-leaf</name>
    <dbReference type="NCBI Taxonomy" id="13715"/>
    <lineage>
        <taxon>Eukaryota</taxon>
        <taxon>Viridiplantae</taxon>
        <taxon>Streptophyta</taxon>
        <taxon>Embryophyta</taxon>
        <taxon>Tracheophyta</taxon>
        <taxon>Spermatophyta</taxon>
        <taxon>Magnoliopsida</taxon>
        <taxon>Trochodendrales</taxon>
        <taxon>Trochodendraceae</taxon>
        <taxon>Tetracentron</taxon>
    </lineage>
</organism>
<dbReference type="Proteomes" id="UP000655225">
    <property type="component" value="Unassembled WGS sequence"/>
</dbReference>
<dbReference type="AlphaFoldDB" id="A0A834Z202"/>
<evidence type="ECO:0000313" key="3">
    <source>
        <dbReference type="Proteomes" id="UP000655225"/>
    </source>
</evidence>
<gene>
    <name evidence="2" type="ORF">HHK36_018293</name>
</gene>
<dbReference type="PROSITE" id="PS50181">
    <property type="entry name" value="FBOX"/>
    <property type="match status" value="1"/>
</dbReference>
<dbReference type="EMBL" id="JABCRI010000012">
    <property type="protein sequence ID" value="KAF8396668.1"/>
    <property type="molecule type" value="Genomic_DNA"/>
</dbReference>